<dbReference type="InterPro" id="IPR038538">
    <property type="entry name" value="MTERF_sf"/>
</dbReference>
<dbReference type="GO" id="GO:0003676">
    <property type="term" value="F:nucleic acid binding"/>
    <property type="evidence" value="ECO:0007669"/>
    <property type="project" value="InterPro"/>
</dbReference>
<dbReference type="InterPro" id="IPR003690">
    <property type="entry name" value="MTERF"/>
</dbReference>
<name>A0A8S9IFJ2_BRACR</name>
<dbReference type="PANTHER" id="PTHR13068:SF46">
    <property type="entry name" value="OS03G0360600 PROTEIN"/>
    <property type="match status" value="1"/>
</dbReference>
<dbReference type="Gene3D" id="1.25.70.10">
    <property type="entry name" value="Transcription termination factor 3, mitochondrial"/>
    <property type="match status" value="1"/>
</dbReference>
<accession>A0A8S9IFJ2</accession>
<proteinExistence type="inferred from homology"/>
<organism evidence="4 5">
    <name type="scientific">Brassica cretica</name>
    <name type="common">Mustard</name>
    <dbReference type="NCBI Taxonomy" id="69181"/>
    <lineage>
        <taxon>Eukaryota</taxon>
        <taxon>Viridiplantae</taxon>
        <taxon>Streptophyta</taxon>
        <taxon>Embryophyta</taxon>
        <taxon>Tracheophyta</taxon>
        <taxon>Spermatophyta</taxon>
        <taxon>Magnoliopsida</taxon>
        <taxon>eudicotyledons</taxon>
        <taxon>Gunneridae</taxon>
        <taxon>Pentapetalae</taxon>
        <taxon>rosids</taxon>
        <taxon>malvids</taxon>
        <taxon>Brassicales</taxon>
        <taxon>Brassicaceae</taxon>
        <taxon>Brassiceae</taxon>
        <taxon>Brassica</taxon>
    </lineage>
</organism>
<reference evidence="4" key="1">
    <citation type="submission" date="2019-12" db="EMBL/GenBank/DDBJ databases">
        <title>Genome sequencing and annotation of Brassica cretica.</title>
        <authorList>
            <person name="Studholme D.J."/>
            <person name="Sarris P.F."/>
        </authorList>
    </citation>
    <scope>NUCLEOTIDE SEQUENCE</scope>
    <source>
        <strain evidence="4">PFS-001/15</strain>
        <tissue evidence="4">Leaf</tissue>
    </source>
</reference>
<sequence length="173" mass="20065">DLRQALRRRPRLLACSVDLQLRPTLYFLRGIGILEPRRHTYLLSCSVEGKLLPRIEFFERLGFSRRSAAAMFKRFPQLFNYSIGENYEPKLNYLMGEMGRDVREVLEFPQYFSFSLENRIKPRHVACAGRGVRLPLAVMLKTKEDGFRDALEVCCDSSPPLKTSRLCCVQKDS</sequence>
<dbReference type="GO" id="GO:0006353">
    <property type="term" value="P:DNA-templated transcription termination"/>
    <property type="evidence" value="ECO:0007669"/>
    <property type="project" value="UniProtKB-KW"/>
</dbReference>
<comment type="caution">
    <text evidence="4">The sequence shown here is derived from an EMBL/GenBank/DDBJ whole genome shotgun (WGS) entry which is preliminary data.</text>
</comment>
<evidence type="ECO:0000313" key="4">
    <source>
        <dbReference type="EMBL" id="KAF2568115.1"/>
    </source>
</evidence>
<feature type="non-terminal residue" evidence="4">
    <location>
        <position position="1"/>
    </location>
</feature>
<protein>
    <submittedName>
        <fullName evidence="4">Uncharacterized protein</fullName>
    </submittedName>
</protein>
<dbReference type="Pfam" id="PF02536">
    <property type="entry name" value="mTERF"/>
    <property type="match status" value="1"/>
</dbReference>
<dbReference type="PANTHER" id="PTHR13068">
    <property type="entry name" value="CGI-12 PROTEIN-RELATED"/>
    <property type="match status" value="1"/>
</dbReference>
<keyword evidence="2" id="KW-0806">Transcription termination</keyword>
<dbReference type="Proteomes" id="UP000712281">
    <property type="component" value="Unassembled WGS sequence"/>
</dbReference>
<keyword evidence="2" id="KW-0805">Transcription regulation</keyword>
<keyword evidence="3" id="KW-0809">Transit peptide</keyword>
<evidence type="ECO:0000256" key="1">
    <source>
        <dbReference type="ARBA" id="ARBA00007692"/>
    </source>
</evidence>
<gene>
    <name evidence="4" type="ORF">F2Q68_00028024</name>
</gene>
<evidence type="ECO:0000313" key="5">
    <source>
        <dbReference type="Proteomes" id="UP000712281"/>
    </source>
</evidence>
<dbReference type="GO" id="GO:0005737">
    <property type="term" value="C:cytoplasm"/>
    <property type="evidence" value="ECO:0007669"/>
    <property type="project" value="UniProtKB-ARBA"/>
</dbReference>
<comment type="similarity">
    <text evidence="1">Belongs to the mTERF family.</text>
</comment>
<evidence type="ECO:0000256" key="3">
    <source>
        <dbReference type="ARBA" id="ARBA00022946"/>
    </source>
</evidence>
<dbReference type="AlphaFoldDB" id="A0A8S9IFJ2"/>
<keyword evidence="2" id="KW-0804">Transcription</keyword>
<dbReference type="EMBL" id="QGKW02001911">
    <property type="protein sequence ID" value="KAF2568115.1"/>
    <property type="molecule type" value="Genomic_DNA"/>
</dbReference>
<evidence type="ECO:0000256" key="2">
    <source>
        <dbReference type="ARBA" id="ARBA00022472"/>
    </source>
</evidence>
<dbReference type="SMART" id="SM00733">
    <property type="entry name" value="Mterf"/>
    <property type="match status" value="4"/>
</dbReference>